<comment type="caution">
    <text evidence="2">The sequence shown here is derived from an EMBL/GenBank/DDBJ whole genome shotgun (WGS) entry which is preliminary data.</text>
</comment>
<dbReference type="Gene3D" id="3.40.970.30">
    <property type="entry name" value="yp_829618.1 like domains"/>
    <property type="match status" value="1"/>
</dbReference>
<dbReference type="Pfam" id="PF25056">
    <property type="entry name" value="DUF7793"/>
    <property type="match status" value="1"/>
</dbReference>
<dbReference type="InterPro" id="IPR056695">
    <property type="entry name" value="DUF7793"/>
</dbReference>
<dbReference type="Gene3D" id="3.40.1680.10">
    <property type="entry name" value="yp_829618.1 domain like"/>
    <property type="match status" value="1"/>
</dbReference>
<proteinExistence type="predicted"/>
<feature type="domain" description="DUF7793" evidence="1">
    <location>
        <begin position="2"/>
        <end position="89"/>
    </location>
</feature>
<evidence type="ECO:0000313" key="3">
    <source>
        <dbReference type="Proteomes" id="UP000609874"/>
    </source>
</evidence>
<name>A0ABR8UTZ9_9MICC</name>
<gene>
    <name evidence="2" type="ORF">H9639_12105</name>
</gene>
<reference evidence="2 3" key="1">
    <citation type="submission" date="2020-08" db="EMBL/GenBank/DDBJ databases">
        <title>A Genomic Blueprint of the Chicken Gut Microbiome.</title>
        <authorList>
            <person name="Gilroy R."/>
            <person name="Ravi A."/>
            <person name="Getino M."/>
            <person name="Pursley I."/>
            <person name="Horton D.L."/>
            <person name="Alikhan N.-F."/>
            <person name="Baker D."/>
            <person name="Gharbi K."/>
            <person name="Hall N."/>
            <person name="Watson M."/>
            <person name="Adriaenssens E.M."/>
            <person name="Foster-Nyarko E."/>
            <person name="Jarju S."/>
            <person name="Secka A."/>
            <person name="Antonio M."/>
            <person name="Oren A."/>
            <person name="Chaudhuri R."/>
            <person name="La Ragione R.M."/>
            <person name="Hildebrand F."/>
            <person name="Pallen M.J."/>
        </authorList>
    </citation>
    <scope>NUCLEOTIDE SEQUENCE [LARGE SCALE GENOMIC DNA]</scope>
    <source>
        <strain evidence="2 3">Sa2CUA1</strain>
    </source>
</reference>
<sequence length="92" mass="9681">MAAQAAKKFEELQPQGLKPLLLDLTGVDSISRSARAVFGSSRAALAVAVLGATPVDRVIANFLLGGDAPSFPTKYFTRVDEAVAWLGTYADV</sequence>
<accession>A0ABR8UTZ9</accession>
<evidence type="ECO:0000259" key="1">
    <source>
        <dbReference type="Pfam" id="PF25056"/>
    </source>
</evidence>
<evidence type="ECO:0000313" key="2">
    <source>
        <dbReference type="EMBL" id="MBD7996042.1"/>
    </source>
</evidence>
<dbReference type="EMBL" id="JACSQD010000005">
    <property type="protein sequence ID" value="MBD7996042.1"/>
    <property type="molecule type" value="Genomic_DNA"/>
</dbReference>
<keyword evidence="3" id="KW-1185">Reference proteome</keyword>
<organism evidence="2 3">
    <name type="scientific">Arthrobacter gallicola</name>
    <dbReference type="NCBI Taxonomy" id="2762225"/>
    <lineage>
        <taxon>Bacteria</taxon>
        <taxon>Bacillati</taxon>
        <taxon>Actinomycetota</taxon>
        <taxon>Actinomycetes</taxon>
        <taxon>Micrococcales</taxon>
        <taxon>Micrococcaceae</taxon>
        <taxon>Arthrobacter</taxon>
    </lineage>
</organism>
<protein>
    <submittedName>
        <fullName evidence="2">STAS/SEC14 domain-containing protein</fullName>
    </submittedName>
</protein>
<dbReference type="Proteomes" id="UP000609874">
    <property type="component" value="Unassembled WGS sequence"/>
</dbReference>